<dbReference type="GO" id="GO:0097177">
    <property type="term" value="F:mitochondrial ribosome binding"/>
    <property type="evidence" value="ECO:0007669"/>
    <property type="project" value="TreeGrafter"/>
</dbReference>
<dbReference type="Gene3D" id="2.40.30.10">
    <property type="entry name" value="Translation factors"/>
    <property type="match status" value="1"/>
</dbReference>
<dbReference type="Gene3D" id="3.30.70.870">
    <property type="entry name" value="Elongation Factor G (Translational Gtpase), domain 3"/>
    <property type="match status" value="1"/>
</dbReference>
<dbReference type="NCBIfam" id="TIGR00231">
    <property type="entry name" value="small_GTP"/>
    <property type="match status" value="1"/>
</dbReference>
<dbReference type="CDD" id="cd16260">
    <property type="entry name" value="EF4_III"/>
    <property type="match status" value="1"/>
</dbReference>
<dbReference type="GO" id="GO:0005886">
    <property type="term" value="C:plasma membrane"/>
    <property type="evidence" value="ECO:0007669"/>
    <property type="project" value="UniProtKB-SubCell"/>
</dbReference>
<evidence type="ECO:0000256" key="5">
    <source>
        <dbReference type="ARBA" id="ARBA00023136"/>
    </source>
</evidence>
<dbReference type="Gene3D" id="3.40.50.300">
    <property type="entry name" value="P-loop containing nucleotide triphosphate hydrolases"/>
    <property type="match status" value="1"/>
</dbReference>
<dbReference type="PRINTS" id="PR00315">
    <property type="entry name" value="ELONGATNFCT"/>
</dbReference>
<evidence type="ECO:0000256" key="6">
    <source>
        <dbReference type="HAMAP-Rule" id="MF_00071"/>
    </source>
</evidence>
<dbReference type="SUPFAM" id="SSF50447">
    <property type="entry name" value="Translation proteins"/>
    <property type="match status" value="1"/>
</dbReference>
<dbReference type="FunFam" id="2.40.30.10:FF:000015">
    <property type="entry name" value="Translation factor GUF1, mitochondrial"/>
    <property type="match status" value="1"/>
</dbReference>
<dbReference type="SUPFAM" id="SSF52540">
    <property type="entry name" value="P-loop containing nucleoside triphosphate hydrolases"/>
    <property type="match status" value="1"/>
</dbReference>
<dbReference type="InterPro" id="IPR000795">
    <property type="entry name" value="T_Tr_GTP-bd_dom"/>
</dbReference>
<comment type="similarity">
    <text evidence="1 6">Belongs to the TRAFAC class translation factor GTPase superfamily. Classic translation factor GTPase family. LepA subfamily.</text>
</comment>
<dbReference type="EC" id="3.6.5.n1" evidence="6"/>
<dbReference type="GO" id="GO:0003746">
    <property type="term" value="F:translation elongation factor activity"/>
    <property type="evidence" value="ECO:0007669"/>
    <property type="project" value="UniProtKB-UniRule"/>
</dbReference>
<dbReference type="InterPro" id="IPR027417">
    <property type="entry name" value="P-loop_NTPase"/>
</dbReference>
<dbReference type="InterPro" id="IPR006297">
    <property type="entry name" value="EF-4"/>
</dbReference>
<dbReference type="AlphaFoldDB" id="A0A1Y6JY57"/>
<sequence>MQQQFIRNFAIIAHIDHGKSTLADRIMALTKTVSERDSHAQLLDDLAVERDHGVTVKSRTVRNYYRDQTGQDYEYNLIDTPGHVDFNYEVAKSLAATEGAILLVDATQGVQAQTIANYRIAQQDGLTIIPVLNKIDMPAVDVPAALAQLHDLNPAFDRAHTLMISAKTGEGVPAVLEAIKERIPAPSGKPAAPLKALVFDSLYDPYQGVIAYVRVLDGQLDLSQPLTLMQATLDFKAKGVGVFSPTMHPQATLNAGEVGYVVTGIKDPRAVRVGETLTRKTAPATAALPGYRPAQPMVFAGLYPKDNDYPALREAVLKLGLNDTSFSFTEERSEALGMGFRCGFLGAFHLQIIRERLRDEYGLEVLATAPNVTYQVTLKNGQHMVITNPVQFPAFGLIETVAEPFVRAEITTPDSGLNAVLKLVDHHKGTLLDLGNSGDLVVVTAKLPLSEVAAHFFSELKSVSHGYASLNTEFLDNEVADLVKIEVAMNYAPVDALAMVVHRSDAPTITQALVKQLKATVPRQLYPTPVQAIVEGKALARVDVPPLRKNAAVNGEAHSVSKKAALLRRQSQNKRRATQSQIKLPQSVFNALLEL</sequence>
<dbReference type="Gene3D" id="3.30.70.2570">
    <property type="entry name" value="Elongation factor 4, C-terminal domain"/>
    <property type="match status" value="1"/>
</dbReference>
<evidence type="ECO:0000259" key="7">
    <source>
        <dbReference type="PROSITE" id="PS51722"/>
    </source>
</evidence>
<dbReference type="PANTHER" id="PTHR43512:SF7">
    <property type="entry name" value="TRANSLATION FACTOR GUF1, MITOCHONDRIAL"/>
    <property type="match status" value="1"/>
</dbReference>
<evidence type="ECO:0000313" key="9">
    <source>
        <dbReference type="Proteomes" id="UP000195412"/>
    </source>
</evidence>
<dbReference type="InterPro" id="IPR013842">
    <property type="entry name" value="LepA_CTD"/>
</dbReference>
<feature type="binding site" evidence="6">
    <location>
        <begin position="16"/>
        <end position="21"/>
    </location>
    <ligand>
        <name>GTP</name>
        <dbReference type="ChEBI" id="CHEBI:37565"/>
    </ligand>
</feature>
<dbReference type="Gene3D" id="3.30.70.240">
    <property type="match status" value="1"/>
</dbReference>
<name>A0A1Y6JY57_9LACO</name>
<dbReference type="InterPro" id="IPR035647">
    <property type="entry name" value="EFG_III/V"/>
</dbReference>
<keyword evidence="2 6" id="KW-0547">Nucleotide-binding</keyword>
<proteinExistence type="inferred from homology"/>
<comment type="subcellular location">
    <subcellularLocation>
        <location evidence="6">Cell membrane</location>
        <topology evidence="6">Peripheral membrane protein</topology>
        <orientation evidence="6">Cytoplasmic side</orientation>
    </subcellularLocation>
</comment>
<gene>
    <name evidence="6" type="primary">lepA</name>
    <name evidence="8" type="ORF">LZ3411_0214</name>
</gene>
<evidence type="ECO:0000256" key="2">
    <source>
        <dbReference type="ARBA" id="ARBA00022741"/>
    </source>
</evidence>
<dbReference type="KEGG" id="lzy:LZ3411_0214"/>
<keyword evidence="6" id="KW-1003">Cell membrane</keyword>
<dbReference type="InterPro" id="IPR038363">
    <property type="entry name" value="LepA_C_sf"/>
</dbReference>
<organism evidence="8 9">
    <name type="scientific">Levilactobacillus zymae</name>
    <dbReference type="NCBI Taxonomy" id="267363"/>
    <lineage>
        <taxon>Bacteria</taxon>
        <taxon>Bacillati</taxon>
        <taxon>Bacillota</taxon>
        <taxon>Bacilli</taxon>
        <taxon>Lactobacillales</taxon>
        <taxon>Lactobacillaceae</taxon>
        <taxon>Levilactobacillus</taxon>
    </lineage>
</organism>
<keyword evidence="6" id="KW-0648">Protein biosynthesis</keyword>
<accession>A0A1Y6JY57</accession>
<dbReference type="GO" id="GO:0003924">
    <property type="term" value="F:GTPase activity"/>
    <property type="evidence" value="ECO:0007669"/>
    <property type="project" value="UniProtKB-UniRule"/>
</dbReference>
<dbReference type="Pfam" id="PF00009">
    <property type="entry name" value="GTP_EFTU"/>
    <property type="match status" value="1"/>
</dbReference>
<feature type="binding site" evidence="6">
    <location>
        <begin position="133"/>
        <end position="136"/>
    </location>
    <ligand>
        <name>GTP</name>
        <dbReference type="ChEBI" id="CHEBI:37565"/>
    </ligand>
</feature>
<comment type="function">
    <text evidence="6">Required for accurate and efficient protein synthesis under certain stress conditions. May act as a fidelity factor of the translation reaction, by catalyzing a one-codon backward translocation of tRNAs on improperly translocated ribosomes. Back-translocation proceeds from a post-translocation (POST) complex to a pre-translocation (PRE) complex, thus giving elongation factor G a second chance to translocate the tRNAs correctly. Binds to ribosomes in a GTP-dependent manner.</text>
</comment>
<dbReference type="CDD" id="cd03699">
    <property type="entry name" value="EF4_II"/>
    <property type="match status" value="1"/>
</dbReference>
<feature type="domain" description="Tr-type G" evidence="7">
    <location>
        <begin position="4"/>
        <end position="187"/>
    </location>
</feature>
<dbReference type="PROSITE" id="PS51722">
    <property type="entry name" value="G_TR_2"/>
    <property type="match status" value="1"/>
</dbReference>
<dbReference type="SUPFAM" id="SSF54980">
    <property type="entry name" value="EF-G C-terminal domain-like"/>
    <property type="match status" value="2"/>
</dbReference>
<dbReference type="Pfam" id="PF06421">
    <property type="entry name" value="LepA_C"/>
    <property type="match status" value="1"/>
</dbReference>
<dbReference type="Pfam" id="PF00679">
    <property type="entry name" value="EFG_C"/>
    <property type="match status" value="1"/>
</dbReference>
<dbReference type="GO" id="GO:0045727">
    <property type="term" value="P:positive regulation of translation"/>
    <property type="evidence" value="ECO:0007669"/>
    <property type="project" value="UniProtKB-UniRule"/>
</dbReference>
<dbReference type="InterPro" id="IPR005225">
    <property type="entry name" value="Small_GTP-bd"/>
</dbReference>
<dbReference type="Proteomes" id="UP000195412">
    <property type="component" value="Chromosome I"/>
</dbReference>
<dbReference type="InterPro" id="IPR009000">
    <property type="entry name" value="Transl_B-barrel_sf"/>
</dbReference>
<keyword evidence="5 6" id="KW-0472">Membrane</keyword>
<evidence type="ECO:0000256" key="1">
    <source>
        <dbReference type="ARBA" id="ARBA00005454"/>
    </source>
</evidence>
<keyword evidence="4 6" id="KW-0342">GTP-binding</keyword>
<dbReference type="PANTHER" id="PTHR43512">
    <property type="entry name" value="TRANSLATION FACTOR GUF1-RELATED"/>
    <property type="match status" value="1"/>
</dbReference>
<dbReference type="CDD" id="cd01890">
    <property type="entry name" value="LepA"/>
    <property type="match status" value="1"/>
</dbReference>
<comment type="catalytic activity">
    <reaction evidence="6">
        <text>GTP + H2O = GDP + phosphate + H(+)</text>
        <dbReference type="Rhea" id="RHEA:19669"/>
        <dbReference type="ChEBI" id="CHEBI:15377"/>
        <dbReference type="ChEBI" id="CHEBI:15378"/>
        <dbReference type="ChEBI" id="CHEBI:37565"/>
        <dbReference type="ChEBI" id="CHEBI:43474"/>
        <dbReference type="ChEBI" id="CHEBI:58189"/>
        <dbReference type="EC" id="3.6.5.n1"/>
    </reaction>
</comment>
<dbReference type="EMBL" id="LT854705">
    <property type="protein sequence ID" value="SMS13264.1"/>
    <property type="molecule type" value="Genomic_DNA"/>
</dbReference>
<dbReference type="InterPro" id="IPR000640">
    <property type="entry name" value="EFG_V-like"/>
</dbReference>
<protein>
    <recommendedName>
        <fullName evidence="6">Elongation factor 4</fullName>
        <shortName evidence="6">EF-4</shortName>
        <ecNumber evidence="6">3.6.5.n1</ecNumber>
    </recommendedName>
    <alternativeName>
        <fullName evidence="6">Ribosomal back-translocase LepA</fullName>
    </alternativeName>
</protein>
<dbReference type="HAMAP" id="MF_00071">
    <property type="entry name" value="LepA"/>
    <property type="match status" value="1"/>
</dbReference>
<evidence type="ECO:0000256" key="4">
    <source>
        <dbReference type="ARBA" id="ARBA00023134"/>
    </source>
</evidence>
<dbReference type="NCBIfam" id="TIGR01393">
    <property type="entry name" value="lepA"/>
    <property type="match status" value="1"/>
</dbReference>
<dbReference type="GO" id="GO:0005525">
    <property type="term" value="F:GTP binding"/>
    <property type="evidence" value="ECO:0007669"/>
    <property type="project" value="UniProtKB-UniRule"/>
</dbReference>
<dbReference type="RefSeq" id="WP_087741380.1">
    <property type="nucleotide sequence ID" value="NZ_LT854705.1"/>
</dbReference>
<evidence type="ECO:0000313" key="8">
    <source>
        <dbReference type="EMBL" id="SMS13264.1"/>
    </source>
</evidence>
<reference evidence="9" key="1">
    <citation type="submission" date="2017-05" db="EMBL/GenBank/DDBJ databases">
        <authorList>
            <person name="Papadimitriou K."/>
        </authorList>
    </citation>
    <scope>NUCLEOTIDE SEQUENCE [LARGE SCALE GENOMIC DNA]</scope>
    <source>
        <strain evidence="9">ACA-DC 3411</strain>
    </source>
</reference>
<keyword evidence="3 6" id="KW-0378">Hydrolase</keyword>
<keyword evidence="8" id="KW-0251">Elongation factor</keyword>
<dbReference type="SMART" id="SM00838">
    <property type="entry name" value="EFG_C"/>
    <property type="match status" value="1"/>
</dbReference>
<evidence type="ECO:0000256" key="3">
    <source>
        <dbReference type="ARBA" id="ARBA00022801"/>
    </source>
</evidence>